<dbReference type="PANTHER" id="PTHR14791:SF29">
    <property type="entry name" value="PROTEIN KIBRA"/>
    <property type="match status" value="1"/>
</dbReference>
<dbReference type="Proteomes" id="UP000054560">
    <property type="component" value="Unassembled WGS sequence"/>
</dbReference>
<dbReference type="Gene3D" id="2.20.70.10">
    <property type="match status" value="1"/>
</dbReference>
<evidence type="ECO:0000256" key="1">
    <source>
        <dbReference type="ARBA" id="ARBA00004496"/>
    </source>
</evidence>
<name>A0A0L0GFV8_9EUKA</name>
<accession>A0A0L0GFV8</accession>
<dbReference type="PROSITE" id="PS01159">
    <property type="entry name" value="WW_DOMAIN_1"/>
    <property type="match status" value="1"/>
</dbReference>
<dbReference type="GO" id="GO:0005737">
    <property type="term" value="C:cytoplasm"/>
    <property type="evidence" value="ECO:0007669"/>
    <property type="project" value="UniProtKB-SubCell"/>
</dbReference>
<dbReference type="Pfam" id="PF00397">
    <property type="entry name" value="WW"/>
    <property type="match status" value="1"/>
</dbReference>
<protein>
    <recommendedName>
        <fullName evidence="5">WW domain-containing protein</fullName>
    </recommendedName>
</protein>
<dbReference type="InterPro" id="IPR001202">
    <property type="entry name" value="WW_dom"/>
</dbReference>
<dbReference type="AlphaFoldDB" id="A0A0L0GFV8"/>
<reference evidence="6 7" key="1">
    <citation type="submission" date="2011-02" db="EMBL/GenBank/DDBJ databases">
        <title>The Genome Sequence of Sphaeroforma arctica JP610.</title>
        <authorList>
            <consortium name="The Broad Institute Genome Sequencing Platform"/>
            <person name="Russ C."/>
            <person name="Cuomo C."/>
            <person name="Young S.K."/>
            <person name="Zeng Q."/>
            <person name="Gargeya S."/>
            <person name="Alvarado L."/>
            <person name="Berlin A."/>
            <person name="Chapman S.B."/>
            <person name="Chen Z."/>
            <person name="Freedman E."/>
            <person name="Gellesch M."/>
            <person name="Goldberg J."/>
            <person name="Griggs A."/>
            <person name="Gujja S."/>
            <person name="Heilman E."/>
            <person name="Heiman D."/>
            <person name="Howarth C."/>
            <person name="Mehta T."/>
            <person name="Neiman D."/>
            <person name="Pearson M."/>
            <person name="Roberts A."/>
            <person name="Saif S."/>
            <person name="Shea T."/>
            <person name="Shenoy N."/>
            <person name="Sisk P."/>
            <person name="Stolte C."/>
            <person name="Sykes S."/>
            <person name="White J."/>
            <person name="Yandava C."/>
            <person name="Burger G."/>
            <person name="Gray M.W."/>
            <person name="Holland P.W.H."/>
            <person name="King N."/>
            <person name="Lang F.B.F."/>
            <person name="Roger A.J."/>
            <person name="Ruiz-Trillo I."/>
            <person name="Haas B."/>
            <person name="Nusbaum C."/>
            <person name="Birren B."/>
        </authorList>
    </citation>
    <scope>NUCLEOTIDE SEQUENCE [LARGE SCALE GENOMIC DNA]</scope>
    <source>
        <strain evidence="6 7">JP610</strain>
    </source>
</reference>
<dbReference type="PROSITE" id="PS50020">
    <property type="entry name" value="WW_DOMAIN_2"/>
    <property type="match status" value="1"/>
</dbReference>
<keyword evidence="2" id="KW-0963">Cytoplasm</keyword>
<comment type="subcellular location">
    <subcellularLocation>
        <location evidence="1">Cytoplasm</location>
    </subcellularLocation>
</comment>
<gene>
    <name evidence="6" type="ORF">SARC_00150</name>
</gene>
<dbReference type="EMBL" id="KQ241600">
    <property type="protein sequence ID" value="KNC87716.1"/>
    <property type="molecule type" value="Genomic_DNA"/>
</dbReference>
<keyword evidence="3" id="KW-0597">Phosphoprotein</keyword>
<sequence>SVEWSNRDLAAARESFNRRTSVGNSTASASQSNGGNRRTDSHHQSHHRNTSGGAPRQLARPALEDDPLPAGWEMRLTPTGQPYYMDHNNRRTQWVDPRSYV</sequence>
<dbReference type="GeneID" id="25900654"/>
<evidence type="ECO:0000256" key="2">
    <source>
        <dbReference type="ARBA" id="ARBA00022490"/>
    </source>
</evidence>
<keyword evidence="7" id="KW-1185">Reference proteome</keyword>
<dbReference type="PANTHER" id="PTHR14791">
    <property type="entry name" value="BOMB/KIRA PROTEINS"/>
    <property type="match status" value="1"/>
</dbReference>
<evidence type="ECO:0000256" key="4">
    <source>
        <dbReference type="SAM" id="MobiDB-lite"/>
    </source>
</evidence>
<evidence type="ECO:0000313" key="7">
    <source>
        <dbReference type="Proteomes" id="UP000054560"/>
    </source>
</evidence>
<feature type="compositionally biased region" description="Polar residues" evidence="4">
    <location>
        <begin position="18"/>
        <end position="36"/>
    </location>
</feature>
<dbReference type="OrthoDB" id="2020426at2759"/>
<organism evidence="6 7">
    <name type="scientific">Sphaeroforma arctica JP610</name>
    <dbReference type="NCBI Taxonomy" id="667725"/>
    <lineage>
        <taxon>Eukaryota</taxon>
        <taxon>Ichthyosporea</taxon>
        <taxon>Ichthyophonida</taxon>
        <taxon>Sphaeroforma</taxon>
    </lineage>
</organism>
<dbReference type="SMART" id="SM00456">
    <property type="entry name" value="WW"/>
    <property type="match status" value="1"/>
</dbReference>
<proteinExistence type="predicted"/>
<dbReference type="CDD" id="cd00201">
    <property type="entry name" value="WW"/>
    <property type="match status" value="1"/>
</dbReference>
<feature type="region of interest" description="Disordered" evidence="4">
    <location>
        <begin position="1"/>
        <end position="101"/>
    </location>
</feature>
<dbReference type="STRING" id="667725.A0A0L0GFV8"/>
<evidence type="ECO:0000256" key="3">
    <source>
        <dbReference type="ARBA" id="ARBA00022553"/>
    </source>
</evidence>
<evidence type="ECO:0000313" key="6">
    <source>
        <dbReference type="EMBL" id="KNC87716.1"/>
    </source>
</evidence>
<dbReference type="InterPro" id="IPR036020">
    <property type="entry name" value="WW_dom_sf"/>
</dbReference>
<dbReference type="eggNOG" id="KOG0940">
    <property type="taxonomic scope" value="Eukaryota"/>
</dbReference>
<evidence type="ECO:0000259" key="5">
    <source>
        <dbReference type="PROSITE" id="PS50020"/>
    </source>
</evidence>
<feature type="domain" description="WW" evidence="5">
    <location>
        <begin position="66"/>
        <end position="99"/>
    </location>
</feature>
<dbReference type="InterPro" id="IPR051105">
    <property type="entry name" value="WWC/KIBRA_Hippo_Reg"/>
</dbReference>
<feature type="non-terminal residue" evidence="6">
    <location>
        <position position="1"/>
    </location>
</feature>
<dbReference type="SUPFAM" id="SSF51045">
    <property type="entry name" value="WW domain"/>
    <property type="match status" value="1"/>
</dbReference>
<dbReference type="RefSeq" id="XP_014161618.1">
    <property type="nucleotide sequence ID" value="XM_014306143.1"/>
</dbReference>